<dbReference type="PANTHER" id="PTHR43317:SF11">
    <property type="entry name" value="POLYAMINE AMINOPROPYLTRANSFERASE 2"/>
    <property type="match status" value="1"/>
</dbReference>
<evidence type="ECO:0000259" key="7">
    <source>
        <dbReference type="PROSITE" id="PS51006"/>
    </source>
</evidence>
<dbReference type="AlphaFoldDB" id="W7QG05"/>
<dbReference type="Proteomes" id="UP000019276">
    <property type="component" value="Unassembled WGS sequence"/>
</dbReference>
<proteinExistence type="inferred from homology"/>
<dbReference type="PROSITE" id="PS51006">
    <property type="entry name" value="PABS_2"/>
    <property type="match status" value="1"/>
</dbReference>
<protein>
    <recommendedName>
        <fullName evidence="5">Polyamine aminopropyltransferase</fullName>
    </recommendedName>
    <alternativeName>
        <fullName evidence="5">Putrescine aminopropyltransferase</fullName>
        <shortName evidence="5">PAPT</shortName>
    </alternativeName>
    <alternativeName>
        <fullName evidence="5">Spermidine synthase</fullName>
        <shortName evidence="5">SPDS</shortName>
        <shortName evidence="5">SPDSY</shortName>
        <ecNumber evidence="5">2.5.1.16</ecNumber>
    </alternativeName>
</protein>
<dbReference type="InterPro" id="IPR029063">
    <property type="entry name" value="SAM-dependent_MTases_sf"/>
</dbReference>
<evidence type="ECO:0000256" key="4">
    <source>
        <dbReference type="ARBA" id="ARBA00023115"/>
    </source>
</evidence>
<dbReference type="CDD" id="cd02440">
    <property type="entry name" value="AdoMet_MTases"/>
    <property type="match status" value="1"/>
</dbReference>
<keyword evidence="5" id="KW-1003">Cell membrane</keyword>
<feature type="binding site" evidence="5">
    <location>
        <position position="339"/>
    </location>
    <ligand>
        <name>spermidine</name>
        <dbReference type="ChEBI" id="CHEBI:57834"/>
    </ligand>
</feature>
<keyword evidence="9" id="KW-1185">Reference proteome</keyword>
<dbReference type="OrthoDB" id="9793120at2"/>
<accession>W7QG05</accession>
<keyword evidence="3 5" id="KW-0745">Spermidine biosynthesis</keyword>
<feature type="domain" description="PABS" evidence="7">
    <location>
        <begin position="251"/>
        <end position="502"/>
    </location>
</feature>
<dbReference type="STRING" id="1328313.DS2_06056"/>
<dbReference type="InterPro" id="IPR030374">
    <property type="entry name" value="PABS"/>
</dbReference>
<comment type="pathway">
    <text evidence="5">Amine and polyamine biosynthesis; spermidine biosynthesis; spermidine from putrescine: step 1/1.</text>
</comment>
<dbReference type="GO" id="GO:0005886">
    <property type="term" value="C:plasma membrane"/>
    <property type="evidence" value="ECO:0007669"/>
    <property type="project" value="UniProtKB-SubCell"/>
</dbReference>
<dbReference type="EMBL" id="ARZY01000008">
    <property type="protein sequence ID" value="EWH10831.1"/>
    <property type="molecule type" value="Genomic_DNA"/>
</dbReference>
<evidence type="ECO:0000256" key="2">
    <source>
        <dbReference type="ARBA" id="ARBA00022679"/>
    </source>
</evidence>
<feature type="binding site" evidence="5">
    <location>
        <position position="315"/>
    </location>
    <ligand>
        <name>spermidine</name>
        <dbReference type="ChEBI" id="CHEBI:57834"/>
    </ligand>
</feature>
<dbReference type="Gene3D" id="3.40.50.150">
    <property type="entry name" value="Vaccinia Virus protein VP39"/>
    <property type="match status" value="1"/>
</dbReference>
<dbReference type="RefSeq" id="WP_035013787.1">
    <property type="nucleotide sequence ID" value="NZ_ARZY01000008.1"/>
</dbReference>
<feature type="transmembrane region" description="Helical" evidence="5">
    <location>
        <begin position="230"/>
        <end position="250"/>
    </location>
</feature>
<feature type="transmembrane region" description="Helical" evidence="5">
    <location>
        <begin position="12"/>
        <end position="35"/>
    </location>
</feature>
<evidence type="ECO:0000256" key="1">
    <source>
        <dbReference type="ARBA" id="ARBA00007867"/>
    </source>
</evidence>
<comment type="caution">
    <text evidence="8">The sequence shown here is derived from an EMBL/GenBank/DDBJ whole genome shotgun (WGS) entry which is preliminary data.</text>
</comment>
<comment type="catalytic activity">
    <reaction evidence="5">
        <text>S-adenosyl 3-(methylsulfanyl)propylamine + putrescine = S-methyl-5'-thioadenosine + spermidine + H(+)</text>
        <dbReference type="Rhea" id="RHEA:12721"/>
        <dbReference type="ChEBI" id="CHEBI:15378"/>
        <dbReference type="ChEBI" id="CHEBI:17509"/>
        <dbReference type="ChEBI" id="CHEBI:57443"/>
        <dbReference type="ChEBI" id="CHEBI:57834"/>
        <dbReference type="ChEBI" id="CHEBI:326268"/>
        <dbReference type="EC" id="2.5.1.16"/>
    </reaction>
</comment>
<keyword evidence="4 5" id="KW-0620">Polyamine biosynthesis</keyword>
<feature type="transmembrane region" description="Helical" evidence="5">
    <location>
        <begin position="179"/>
        <end position="197"/>
    </location>
</feature>
<organism evidence="8 9">
    <name type="scientific">Catenovulum agarivorans DS-2</name>
    <dbReference type="NCBI Taxonomy" id="1328313"/>
    <lineage>
        <taxon>Bacteria</taxon>
        <taxon>Pseudomonadati</taxon>
        <taxon>Pseudomonadota</taxon>
        <taxon>Gammaproteobacteria</taxon>
        <taxon>Alteromonadales</taxon>
        <taxon>Alteromonadaceae</taxon>
        <taxon>Catenovulum</taxon>
    </lineage>
</organism>
<feature type="transmembrane region" description="Helical" evidence="5">
    <location>
        <begin position="50"/>
        <end position="69"/>
    </location>
</feature>
<dbReference type="InterPro" id="IPR001045">
    <property type="entry name" value="Spermi_synthase"/>
</dbReference>
<comment type="caution">
    <text evidence="5">Lacks conserved residue(s) required for the propagation of feature annotation.</text>
</comment>
<dbReference type="SUPFAM" id="SSF53335">
    <property type="entry name" value="S-adenosyl-L-methionine-dependent methyltransferases"/>
    <property type="match status" value="1"/>
</dbReference>
<evidence type="ECO:0000256" key="3">
    <source>
        <dbReference type="ARBA" id="ARBA00023066"/>
    </source>
</evidence>
<dbReference type="GO" id="GO:0004766">
    <property type="term" value="F:spermidine synthase activity"/>
    <property type="evidence" value="ECO:0007669"/>
    <property type="project" value="UniProtKB-UniRule"/>
</dbReference>
<name>W7QG05_9ALTE</name>
<evidence type="ECO:0000313" key="8">
    <source>
        <dbReference type="EMBL" id="EWH10831.1"/>
    </source>
</evidence>
<dbReference type="eggNOG" id="COG4262">
    <property type="taxonomic scope" value="Bacteria"/>
</dbReference>
<dbReference type="NCBIfam" id="NF002956">
    <property type="entry name" value="PRK03612.1"/>
    <property type="match status" value="1"/>
</dbReference>
<sequence length="585" mass="65840">MTEQTTGRLKVRLVDGLLILIMAVLAGCGLIYEYLLSHYAGRVLGAVEHAIFATIGIMIVAMGFGAFAARKIKDAFSGFAWLELYICFIGASSILFIAAAIGFTFHLPQLISDTFNLPADVLPRGGWVEQLHQIARYLPYVSAACLGFFIGIEIPLIARVREALYQKHLTHNAGTVYGADYIGAGIGAALWIGWMMSLDINQAAVITASTNLLIGFLILLLFWQKIRWRLLLTACQLLMLAFVIVLSAYGQNWMNSFTDMLYRDQVVLQQQTQYQQIVLTERNLQLNNNPTQTSVLQLYLNGRLQFSSMDERIYHEMLIHPVMASAPKHDSVLLIGGGDGLALREIFKWPVHSVDMVELDPMMISLFKQPRQFLPIRLAKQVIELNANSLSDERLNLMYADAFNQVDQLVAQGRIYDVIVVDLPDPNHPDLNKLYTNHFYTRLQQLLNADGVLVVQSTSPYHAQDAFIAIGKTIADANFSAVEQYHQNVPSFGQWGWSVAVKQGLPVSERLKHSLAAQTMPVIKTQWLTWPIVLASFNFPQGFYKNYVNIKVNRLGSQQLFNYHDQAWRKQQGMVNLNSNQQISP</sequence>
<keyword evidence="5" id="KW-0472">Membrane</keyword>
<dbReference type="Pfam" id="PF01564">
    <property type="entry name" value="Spermine_synth"/>
    <property type="match status" value="1"/>
</dbReference>
<evidence type="ECO:0000256" key="5">
    <source>
        <dbReference type="HAMAP-Rule" id="MF_00198"/>
    </source>
</evidence>
<feature type="transmembrane region" description="Helical" evidence="5">
    <location>
        <begin position="203"/>
        <end position="223"/>
    </location>
</feature>
<feature type="binding site" evidence="5">
    <location>
        <position position="358"/>
    </location>
    <ligand>
        <name>S-methyl-5'-thioadenosine</name>
        <dbReference type="ChEBI" id="CHEBI:17509"/>
    </ligand>
</feature>
<dbReference type="PROSITE" id="PS01330">
    <property type="entry name" value="PABS_1"/>
    <property type="match status" value="1"/>
</dbReference>
<comment type="function">
    <text evidence="5">Catalyzes the irreversible transfer of a propylamine group from the amino donor S-adenosylmethioninamine (decarboxy-AdoMet) to putrescine (1,4-diaminobutane) to yield spermidine.</text>
</comment>
<dbReference type="EC" id="2.5.1.16" evidence="5"/>
<feature type="binding site" evidence="5">
    <location>
        <position position="275"/>
    </location>
    <ligand>
        <name>S-methyl-5'-thioadenosine</name>
        <dbReference type="ChEBI" id="CHEBI:17509"/>
    </ligand>
</feature>
<gene>
    <name evidence="5" type="primary">speE</name>
    <name evidence="8" type="ORF">DS2_06056</name>
</gene>
<dbReference type="PANTHER" id="PTHR43317">
    <property type="entry name" value="THERMOSPERMINE SYNTHASE ACAULIS5"/>
    <property type="match status" value="1"/>
</dbReference>
<feature type="transmembrane region" description="Helical" evidence="5">
    <location>
        <begin position="137"/>
        <end position="158"/>
    </location>
</feature>
<feature type="binding site" evidence="5">
    <location>
        <begin position="401"/>
        <end position="402"/>
    </location>
    <ligand>
        <name>S-methyl-5'-thioadenosine</name>
        <dbReference type="ChEBI" id="CHEBI:17509"/>
    </ligand>
</feature>
<reference evidence="8 9" key="1">
    <citation type="journal article" date="2014" name="Genome Announc.">
        <title>Draft Genome Sequence of the Agar-Degrading Bacterium Catenovulum sp. Strain DS-2, Isolated from Intestines of Haliotis diversicolor.</title>
        <authorList>
            <person name="Shan D."/>
            <person name="Li X."/>
            <person name="Gu Z."/>
            <person name="Wei G."/>
            <person name="Gao Z."/>
            <person name="Shao Z."/>
        </authorList>
    </citation>
    <scope>NUCLEOTIDE SEQUENCE [LARGE SCALE GENOMIC DNA]</scope>
    <source>
        <strain evidence="8 9">DS-2</strain>
    </source>
</reference>
<keyword evidence="2 5" id="KW-0808">Transferase</keyword>
<comment type="similarity">
    <text evidence="1 5">Belongs to the spermidine/spermine synthase family.</text>
</comment>
<dbReference type="HAMAP" id="MF_00198">
    <property type="entry name" value="Spermidine_synth"/>
    <property type="match status" value="1"/>
</dbReference>
<feature type="active site" description="Proton acceptor" evidence="5 6">
    <location>
        <position position="422"/>
    </location>
</feature>
<comment type="subcellular location">
    <subcellularLocation>
        <location evidence="5">Cell membrane</location>
        <topology evidence="5">Multi-pass membrane protein</topology>
    </subcellularLocation>
</comment>
<feature type="binding site" evidence="5">
    <location>
        <position position="429"/>
    </location>
    <ligand>
        <name>S-methyl-5'-thioadenosine</name>
        <dbReference type="ChEBI" id="CHEBI:17509"/>
    </ligand>
</feature>
<dbReference type="GO" id="GO:0008295">
    <property type="term" value="P:spermidine biosynthetic process"/>
    <property type="evidence" value="ECO:0007669"/>
    <property type="project" value="UniProtKB-UniRule"/>
</dbReference>
<dbReference type="PATRIC" id="fig|1328313.3.peg.1242"/>
<keyword evidence="5" id="KW-1133">Transmembrane helix</keyword>
<evidence type="ECO:0000313" key="9">
    <source>
        <dbReference type="Proteomes" id="UP000019276"/>
    </source>
</evidence>
<keyword evidence="5" id="KW-0812">Transmembrane</keyword>
<comment type="subunit">
    <text evidence="5">Homodimer or homotetramer.</text>
</comment>
<dbReference type="UniPathway" id="UPA00248">
    <property type="reaction ID" value="UER00314"/>
</dbReference>
<evidence type="ECO:0000256" key="6">
    <source>
        <dbReference type="PROSITE-ProRule" id="PRU00354"/>
    </source>
</evidence>
<feature type="transmembrane region" description="Helical" evidence="5">
    <location>
        <begin position="81"/>
        <end position="105"/>
    </location>
</feature>
<dbReference type="InterPro" id="IPR030373">
    <property type="entry name" value="PABS_CS"/>
</dbReference>